<name>A0A2P2QE31_RHIMU</name>
<dbReference type="EMBL" id="GGEC01084721">
    <property type="protein sequence ID" value="MBX65205.1"/>
    <property type="molecule type" value="Transcribed_RNA"/>
</dbReference>
<reference evidence="1" key="1">
    <citation type="submission" date="2018-02" db="EMBL/GenBank/DDBJ databases">
        <title>Rhizophora mucronata_Transcriptome.</title>
        <authorList>
            <person name="Meera S.P."/>
            <person name="Sreeshan A."/>
            <person name="Augustine A."/>
        </authorList>
    </citation>
    <scope>NUCLEOTIDE SEQUENCE</scope>
    <source>
        <tissue evidence="1">Leaf</tissue>
    </source>
</reference>
<sequence>MCWANEVRRTDFTNMVQKSLGKENYLSGLGD</sequence>
<accession>A0A2P2QE31</accession>
<proteinExistence type="predicted"/>
<evidence type="ECO:0000313" key="1">
    <source>
        <dbReference type="EMBL" id="MBX65205.1"/>
    </source>
</evidence>
<organism evidence="1">
    <name type="scientific">Rhizophora mucronata</name>
    <name type="common">Asiatic mangrove</name>
    <dbReference type="NCBI Taxonomy" id="61149"/>
    <lineage>
        <taxon>Eukaryota</taxon>
        <taxon>Viridiplantae</taxon>
        <taxon>Streptophyta</taxon>
        <taxon>Embryophyta</taxon>
        <taxon>Tracheophyta</taxon>
        <taxon>Spermatophyta</taxon>
        <taxon>Magnoliopsida</taxon>
        <taxon>eudicotyledons</taxon>
        <taxon>Gunneridae</taxon>
        <taxon>Pentapetalae</taxon>
        <taxon>rosids</taxon>
        <taxon>fabids</taxon>
        <taxon>Malpighiales</taxon>
        <taxon>Rhizophoraceae</taxon>
        <taxon>Rhizophora</taxon>
    </lineage>
</organism>
<protein>
    <submittedName>
        <fullName evidence="1">Uncharacterized protein</fullName>
    </submittedName>
</protein>
<dbReference type="AlphaFoldDB" id="A0A2P2QE31"/>